<name>A0AAV4K154_9GAST</name>
<protein>
    <submittedName>
        <fullName evidence="5">Transcriptional regulator</fullName>
    </submittedName>
</protein>
<evidence type="ECO:0000259" key="4">
    <source>
        <dbReference type="PROSITE" id="PS50977"/>
    </source>
</evidence>
<dbReference type="PANTHER" id="PTHR47506:SF1">
    <property type="entry name" value="HTH-TYPE TRANSCRIPTIONAL REGULATOR YJDC"/>
    <property type="match status" value="1"/>
</dbReference>
<dbReference type="PANTHER" id="PTHR47506">
    <property type="entry name" value="TRANSCRIPTIONAL REGULATORY PROTEIN"/>
    <property type="match status" value="1"/>
</dbReference>
<dbReference type="PROSITE" id="PS50977">
    <property type="entry name" value="HTH_TETR_2"/>
    <property type="match status" value="1"/>
</dbReference>
<dbReference type="EMBL" id="BMAT01010597">
    <property type="protein sequence ID" value="GFS28003.1"/>
    <property type="molecule type" value="Genomic_DNA"/>
</dbReference>
<proteinExistence type="predicted"/>
<keyword evidence="3" id="KW-0804">Transcription</keyword>
<keyword evidence="6" id="KW-1185">Reference proteome</keyword>
<dbReference type="InterPro" id="IPR009057">
    <property type="entry name" value="Homeodomain-like_sf"/>
</dbReference>
<dbReference type="SUPFAM" id="SSF46689">
    <property type="entry name" value="Homeodomain-like"/>
    <property type="match status" value="1"/>
</dbReference>
<dbReference type="Proteomes" id="UP000762676">
    <property type="component" value="Unassembled WGS sequence"/>
</dbReference>
<reference evidence="5 6" key="1">
    <citation type="journal article" date="2021" name="Elife">
        <title>Chloroplast acquisition without the gene transfer in kleptoplastic sea slugs, Plakobranchus ocellatus.</title>
        <authorList>
            <person name="Maeda T."/>
            <person name="Takahashi S."/>
            <person name="Yoshida T."/>
            <person name="Shimamura S."/>
            <person name="Takaki Y."/>
            <person name="Nagai Y."/>
            <person name="Toyoda A."/>
            <person name="Suzuki Y."/>
            <person name="Arimoto A."/>
            <person name="Ishii H."/>
            <person name="Satoh N."/>
            <person name="Nishiyama T."/>
            <person name="Hasebe M."/>
            <person name="Maruyama T."/>
            <person name="Minagawa J."/>
            <person name="Obokata J."/>
            <person name="Shigenobu S."/>
        </authorList>
    </citation>
    <scope>NUCLEOTIDE SEQUENCE [LARGE SCALE GENOMIC DNA]</scope>
</reference>
<feature type="domain" description="HTH tetR-type" evidence="4">
    <location>
        <begin position="6"/>
        <end position="66"/>
    </location>
</feature>
<evidence type="ECO:0000256" key="3">
    <source>
        <dbReference type="ARBA" id="ARBA00023163"/>
    </source>
</evidence>
<dbReference type="InterPro" id="IPR036271">
    <property type="entry name" value="Tet_transcr_reg_TetR-rel_C_sf"/>
</dbReference>
<dbReference type="PRINTS" id="PR00455">
    <property type="entry name" value="HTHTETR"/>
</dbReference>
<sequence length="190" mass="22608">MGRHTSFELTEVLSQAMDLFWRLGYASTSMRHVEEVTGLNPGSLYHHFSSKEGLYKAVIEHYYTAILQPRLYHYRHTAPPRECLRRFFTTSYRHFPAKEYRGHCLLLLAVVETKHYEDLSPQFQQYISELKQDFTDILTQDTELKVPETSADYLFECYISLQFYACLNPSRKFLDNKVRVFFERLVLLDR</sequence>
<evidence type="ECO:0000313" key="5">
    <source>
        <dbReference type="EMBL" id="GFS28003.1"/>
    </source>
</evidence>
<dbReference type="Gene3D" id="1.10.357.10">
    <property type="entry name" value="Tetracycline Repressor, domain 2"/>
    <property type="match status" value="1"/>
</dbReference>
<dbReference type="InterPro" id="IPR001647">
    <property type="entry name" value="HTH_TetR"/>
</dbReference>
<gene>
    <name evidence="5" type="ORF">ElyMa_005325800</name>
</gene>
<evidence type="ECO:0000256" key="1">
    <source>
        <dbReference type="ARBA" id="ARBA00023015"/>
    </source>
</evidence>
<dbReference type="Pfam" id="PF00440">
    <property type="entry name" value="TetR_N"/>
    <property type="match status" value="1"/>
</dbReference>
<evidence type="ECO:0000313" key="6">
    <source>
        <dbReference type="Proteomes" id="UP000762676"/>
    </source>
</evidence>
<comment type="caution">
    <text evidence="5">The sequence shown here is derived from an EMBL/GenBank/DDBJ whole genome shotgun (WGS) entry which is preliminary data.</text>
</comment>
<evidence type="ECO:0000256" key="2">
    <source>
        <dbReference type="ARBA" id="ARBA00023125"/>
    </source>
</evidence>
<keyword evidence="2" id="KW-0238">DNA-binding</keyword>
<organism evidence="5 6">
    <name type="scientific">Elysia marginata</name>
    <dbReference type="NCBI Taxonomy" id="1093978"/>
    <lineage>
        <taxon>Eukaryota</taxon>
        <taxon>Metazoa</taxon>
        <taxon>Spiralia</taxon>
        <taxon>Lophotrochozoa</taxon>
        <taxon>Mollusca</taxon>
        <taxon>Gastropoda</taxon>
        <taxon>Heterobranchia</taxon>
        <taxon>Euthyneura</taxon>
        <taxon>Panpulmonata</taxon>
        <taxon>Sacoglossa</taxon>
        <taxon>Placobranchoidea</taxon>
        <taxon>Plakobranchidae</taxon>
        <taxon>Elysia</taxon>
    </lineage>
</organism>
<dbReference type="SUPFAM" id="SSF48498">
    <property type="entry name" value="Tetracyclin repressor-like, C-terminal domain"/>
    <property type="match status" value="1"/>
</dbReference>
<dbReference type="AlphaFoldDB" id="A0AAV4K154"/>
<dbReference type="InterPro" id="IPR023772">
    <property type="entry name" value="DNA-bd_HTH_TetR-type_CS"/>
</dbReference>
<dbReference type="GO" id="GO:0003677">
    <property type="term" value="F:DNA binding"/>
    <property type="evidence" value="ECO:0007669"/>
    <property type="project" value="UniProtKB-KW"/>
</dbReference>
<dbReference type="Gene3D" id="1.10.10.60">
    <property type="entry name" value="Homeodomain-like"/>
    <property type="match status" value="1"/>
</dbReference>
<dbReference type="PROSITE" id="PS01081">
    <property type="entry name" value="HTH_TETR_1"/>
    <property type="match status" value="1"/>
</dbReference>
<accession>A0AAV4K154</accession>
<keyword evidence="1" id="KW-0805">Transcription regulation</keyword>